<accession>X5GCD4</accession>
<dbReference type="Proteomes" id="UP000023762">
    <property type="component" value="Chromosome"/>
</dbReference>
<sequence>MVVSDVEASYVKFIKQYGIYILVVSIEPYKLSCVKLFYLLVIVSML</sequence>
<protein>
    <submittedName>
        <fullName evidence="1">Uncharacterized protein</fullName>
    </submittedName>
</protein>
<proteinExistence type="predicted"/>
<dbReference type="AlphaFoldDB" id="X5GCD4"/>
<reference evidence="1 2" key="1">
    <citation type="submission" date="2014-03" db="EMBL/GenBank/DDBJ databases">
        <title>Sequencing and Comparison of Genomes and Transcriptome Profiles of Human Ehrlichiosis Agents.</title>
        <authorList>
            <person name="Lin M."/>
            <person name="Daugherty S.C."/>
            <person name="Nagaraj S."/>
            <person name="Cheng Z."/>
            <person name="Xiong Q."/>
            <person name="Lin F.-Y."/>
            <person name="Sengamalay N."/>
            <person name="Ott S."/>
            <person name="Godinez A."/>
            <person name="Tallon L.J."/>
            <person name="Sadzewicz L."/>
            <person name="Fraser C.M."/>
            <person name="Dunning Hotopp J.C."/>
            <person name="Rikihisa Y."/>
        </authorList>
    </citation>
    <scope>NUCLEOTIDE SEQUENCE [LARGE SCALE GENOMIC DNA]</scope>
    <source>
        <strain evidence="1 2">HF</strain>
    </source>
</reference>
<keyword evidence="2" id="KW-1185">Reference proteome</keyword>
<dbReference type="EMBL" id="CP007474">
    <property type="protein sequence ID" value="AHX04762.1"/>
    <property type="molecule type" value="Genomic_DNA"/>
</dbReference>
<dbReference type="KEGG" id="ehh:EHF_0927"/>
<gene>
    <name evidence="1" type="ORF">EHF_0927</name>
</gene>
<organism evidence="1 2">
    <name type="scientific">Ehrlichia japonica</name>
    <dbReference type="NCBI Taxonomy" id="391036"/>
    <lineage>
        <taxon>Bacteria</taxon>
        <taxon>Pseudomonadati</taxon>
        <taxon>Pseudomonadota</taxon>
        <taxon>Alphaproteobacteria</taxon>
        <taxon>Rickettsiales</taxon>
        <taxon>Anaplasmataceae</taxon>
        <taxon>Ehrlichia</taxon>
    </lineage>
</organism>
<name>X5GCD4_9RICK</name>
<evidence type="ECO:0000313" key="2">
    <source>
        <dbReference type="Proteomes" id="UP000023762"/>
    </source>
</evidence>
<dbReference type="HOGENOM" id="CLU_3183134_0_0_5"/>
<evidence type="ECO:0000313" key="1">
    <source>
        <dbReference type="EMBL" id="AHX04762.1"/>
    </source>
</evidence>
<dbReference type="STRING" id="391036.EHF_0927"/>